<dbReference type="InterPro" id="IPR036412">
    <property type="entry name" value="HAD-like_sf"/>
</dbReference>
<dbReference type="NCBIfam" id="TIGR00099">
    <property type="entry name" value="Cof-subfamily"/>
    <property type="match status" value="1"/>
</dbReference>
<dbReference type="EMBL" id="CDOE01000077">
    <property type="protein sequence ID" value="CEN40519.1"/>
    <property type="molecule type" value="Genomic_DNA"/>
</dbReference>
<dbReference type="GO" id="GO:0050308">
    <property type="term" value="F:sugar-phosphatase activity"/>
    <property type="evidence" value="ECO:0007669"/>
    <property type="project" value="UniProtKB-EC"/>
</dbReference>
<dbReference type="GO" id="GO:0000287">
    <property type="term" value="F:magnesium ion binding"/>
    <property type="evidence" value="ECO:0007669"/>
    <property type="project" value="TreeGrafter"/>
</dbReference>
<dbReference type="SFLD" id="SFLDG01144">
    <property type="entry name" value="C2.B.4:_PGP_Like"/>
    <property type="match status" value="1"/>
</dbReference>
<dbReference type="PROSITE" id="PS01228">
    <property type="entry name" value="COF_1"/>
    <property type="match status" value="1"/>
</dbReference>
<dbReference type="Pfam" id="PF08282">
    <property type="entry name" value="Hydrolase_3"/>
    <property type="match status" value="1"/>
</dbReference>
<dbReference type="RefSeq" id="WP_042001723.1">
    <property type="nucleotide sequence ID" value="NZ_CP022382.1"/>
</dbReference>
<organism evidence="1 2">
    <name type="scientific">Capnocytophaga canimorsus</name>
    <dbReference type="NCBI Taxonomy" id="28188"/>
    <lineage>
        <taxon>Bacteria</taxon>
        <taxon>Pseudomonadati</taxon>
        <taxon>Bacteroidota</taxon>
        <taxon>Flavobacteriia</taxon>
        <taxon>Flavobacteriales</taxon>
        <taxon>Flavobacteriaceae</taxon>
        <taxon>Capnocytophaga</taxon>
    </lineage>
</organism>
<dbReference type="Proteomes" id="UP000044026">
    <property type="component" value="Unassembled WGS sequence"/>
</dbReference>
<dbReference type="PANTHER" id="PTHR10000">
    <property type="entry name" value="PHOSPHOSERINE PHOSPHATASE"/>
    <property type="match status" value="1"/>
</dbReference>
<dbReference type="SUPFAM" id="SSF56784">
    <property type="entry name" value="HAD-like"/>
    <property type="match status" value="1"/>
</dbReference>
<sequence>MIKLIVSDIDGTLVTNDKKLPKRFWEVVKMMQEKGVRFCAASGRQVQSLEVLFKPIANEIGFISENGAFIKYKNNELHLEPLSFKAITPILETCKKMENTGVVLCGKDSAYALTEDKSIYEEIELHYPAVEKITDFQNINDTFFKITVCSKKTSKTNIYPMLKHFSSDFKVVVSGEHWLDITQKSVNKGKAVKIIQHLWGILPEETAVFGDQLNDLEMMAAAKYSFAMKNAQPEVKQAANFITEYDNNNEGVIKKVAELLNNF</sequence>
<dbReference type="InterPro" id="IPR006379">
    <property type="entry name" value="HAD-SF_hydro_IIB"/>
</dbReference>
<dbReference type="InterPro" id="IPR000150">
    <property type="entry name" value="Cof"/>
</dbReference>
<proteinExistence type="predicted"/>
<protein>
    <submittedName>
        <fullName evidence="1">Phosphatase ybjI</fullName>
        <ecNumber evidence="1">3.1.3.23</ecNumber>
    </submittedName>
</protein>
<dbReference type="SFLD" id="SFLDG01140">
    <property type="entry name" value="C2.B:_Phosphomannomutase_and_P"/>
    <property type="match status" value="1"/>
</dbReference>
<dbReference type="AlphaFoldDB" id="A0A0B7HPE2"/>
<dbReference type="Gene3D" id="3.30.1240.10">
    <property type="match status" value="1"/>
</dbReference>
<reference evidence="1 2" key="1">
    <citation type="submission" date="2015-01" db="EMBL/GenBank/DDBJ databases">
        <authorList>
            <person name="Xiang T."/>
            <person name="Song Y."/>
            <person name="Huang L."/>
            <person name="Wang B."/>
            <person name="Wu P."/>
        </authorList>
    </citation>
    <scope>NUCLEOTIDE SEQUENCE [LARGE SCALE GENOMIC DNA]</scope>
    <source>
        <strain evidence="1 2">Cc12</strain>
    </source>
</reference>
<name>A0A0B7HPE2_9FLAO</name>
<evidence type="ECO:0000313" key="1">
    <source>
        <dbReference type="EMBL" id="CEN40519.1"/>
    </source>
</evidence>
<accession>A0A0B7HPE2</accession>
<dbReference type="NCBIfam" id="TIGR01484">
    <property type="entry name" value="HAD-SF-IIB"/>
    <property type="match status" value="1"/>
</dbReference>
<dbReference type="PANTHER" id="PTHR10000:SF53">
    <property type="entry name" value="5-AMINO-6-(5-PHOSPHO-D-RIBITYLAMINO)URACIL PHOSPHATASE YBJI-RELATED"/>
    <property type="match status" value="1"/>
</dbReference>
<gene>
    <name evidence="1" type="ORF">CCAN12_790015</name>
</gene>
<dbReference type="Gene3D" id="3.40.50.1000">
    <property type="entry name" value="HAD superfamily/HAD-like"/>
    <property type="match status" value="1"/>
</dbReference>
<keyword evidence="1" id="KW-0378">Hydrolase</keyword>
<dbReference type="InterPro" id="IPR023214">
    <property type="entry name" value="HAD_sf"/>
</dbReference>
<dbReference type="SFLD" id="SFLDS00003">
    <property type="entry name" value="Haloacid_Dehalogenase"/>
    <property type="match status" value="1"/>
</dbReference>
<dbReference type="GO" id="GO:0005829">
    <property type="term" value="C:cytosol"/>
    <property type="evidence" value="ECO:0007669"/>
    <property type="project" value="TreeGrafter"/>
</dbReference>
<dbReference type="EC" id="3.1.3.23" evidence="1"/>
<evidence type="ECO:0000313" key="2">
    <source>
        <dbReference type="Proteomes" id="UP000044026"/>
    </source>
</evidence>
<dbReference type="GeneID" id="69580007"/>
<dbReference type="PROSITE" id="PS01229">
    <property type="entry name" value="COF_2"/>
    <property type="match status" value="1"/>
</dbReference>